<reference evidence="3" key="1">
    <citation type="journal article" date="2014" name="Int. J. Syst. Evol. Microbiol.">
        <title>Complete genome sequence of Corynebacterium casei LMG S-19264T (=DSM 44701T), isolated from a smear-ripened cheese.</title>
        <authorList>
            <consortium name="US DOE Joint Genome Institute (JGI-PGF)"/>
            <person name="Walter F."/>
            <person name="Albersmeier A."/>
            <person name="Kalinowski J."/>
            <person name="Ruckert C."/>
        </authorList>
    </citation>
    <scope>NUCLEOTIDE SEQUENCE</scope>
    <source>
        <strain evidence="3">CGMCC 4.3508</strain>
    </source>
</reference>
<dbReference type="EMBL" id="BMMH01000002">
    <property type="protein sequence ID" value="GGK98725.1"/>
    <property type="molecule type" value="Genomic_DNA"/>
</dbReference>
<keyword evidence="1" id="KW-0732">Signal</keyword>
<feature type="domain" description="DUF4333" evidence="2">
    <location>
        <begin position="18"/>
        <end position="92"/>
    </location>
</feature>
<gene>
    <name evidence="3" type="ORF">GCM10011588_11600</name>
</gene>
<dbReference type="AlphaFoldDB" id="A0A917VNI0"/>
<evidence type="ECO:0000313" key="4">
    <source>
        <dbReference type="Proteomes" id="UP000638263"/>
    </source>
</evidence>
<organism evidence="3 4">
    <name type="scientific">Nocardia jinanensis</name>
    <dbReference type="NCBI Taxonomy" id="382504"/>
    <lineage>
        <taxon>Bacteria</taxon>
        <taxon>Bacillati</taxon>
        <taxon>Actinomycetota</taxon>
        <taxon>Actinomycetes</taxon>
        <taxon>Mycobacteriales</taxon>
        <taxon>Nocardiaceae</taxon>
        <taxon>Nocardia</taxon>
    </lineage>
</organism>
<evidence type="ECO:0000256" key="1">
    <source>
        <dbReference type="SAM" id="SignalP"/>
    </source>
</evidence>
<dbReference type="Proteomes" id="UP000638263">
    <property type="component" value="Unassembled WGS sequence"/>
</dbReference>
<name>A0A917VNI0_9NOCA</name>
<reference evidence="3" key="2">
    <citation type="submission" date="2020-09" db="EMBL/GenBank/DDBJ databases">
        <authorList>
            <person name="Sun Q."/>
            <person name="Zhou Y."/>
        </authorList>
    </citation>
    <scope>NUCLEOTIDE SEQUENCE</scope>
    <source>
        <strain evidence="3">CGMCC 4.3508</strain>
    </source>
</reference>
<dbReference type="Pfam" id="PF14230">
    <property type="entry name" value="DUF4333"/>
    <property type="match status" value="1"/>
</dbReference>
<accession>A0A917VNI0</accession>
<feature type="chain" id="PRO_5037632769" description="DUF4333 domain-containing protein" evidence="1">
    <location>
        <begin position="21"/>
        <end position="108"/>
    </location>
</feature>
<dbReference type="PROSITE" id="PS51257">
    <property type="entry name" value="PROKAR_LIPOPROTEIN"/>
    <property type="match status" value="1"/>
</dbReference>
<evidence type="ECO:0000259" key="2">
    <source>
        <dbReference type="Pfam" id="PF14230"/>
    </source>
</evidence>
<proteinExistence type="predicted"/>
<keyword evidence="4" id="KW-1185">Reference proteome</keyword>
<feature type="signal peptide" evidence="1">
    <location>
        <begin position="1"/>
        <end position="20"/>
    </location>
</feature>
<evidence type="ECO:0000313" key="3">
    <source>
        <dbReference type="EMBL" id="GGK98725.1"/>
    </source>
</evidence>
<dbReference type="RefSeq" id="WP_189094068.1">
    <property type="nucleotide sequence ID" value="NZ_BMMH01000002.1"/>
</dbReference>
<sequence>MRISALPVLLSTGCALSLSACTFTMSLTTHSFGRADLERTVEHVLQQEGELEIVAVECPNSLQIKAHALTRCMLQKGDGSIIGATVVVTEAAGKRGRIDVAVDAEQPD</sequence>
<comment type="caution">
    <text evidence="3">The sequence shown here is derived from an EMBL/GenBank/DDBJ whole genome shotgun (WGS) entry which is preliminary data.</text>
</comment>
<dbReference type="InterPro" id="IPR025637">
    <property type="entry name" value="DUF4333"/>
</dbReference>
<protein>
    <recommendedName>
        <fullName evidence="2">DUF4333 domain-containing protein</fullName>
    </recommendedName>
</protein>